<evidence type="ECO:0008006" key="4">
    <source>
        <dbReference type="Google" id="ProtNLM"/>
    </source>
</evidence>
<dbReference type="AlphaFoldDB" id="A0AAD6SJN5"/>
<proteinExistence type="predicted"/>
<dbReference type="EMBL" id="JARJCM010000115">
    <property type="protein sequence ID" value="KAJ7028173.1"/>
    <property type="molecule type" value="Genomic_DNA"/>
</dbReference>
<keyword evidence="1" id="KW-0812">Transmembrane</keyword>
<dbReference type="Proteomes" id="UP001218188">
    <property type="component" value="Unassembled WGS sequence"/>
</dbReference>
<protein>
    <recommendedName>
        <fullName evidence="4">Reverse transcriptase domain-containing protein</fullName>
    </recommendedName>
</protein>
<evidence type="ECO:0000256" key="1">
    <source>
        <dbReference type="SAM" id="Phobius"/>
    </source>
</evidence>
<reference evidence="2" key="1">
    <citation type="submission" date="2023-03" db="EMBL/GenBank/DDBJ databases">
        <title>Massive genome expansion in bonnet fungi (Mycena s.s.) driven by repeated elements and novel gene families across ecological guilds.</title>
        <authorList>
            <consortium name="Lawrence Berkeley National Laboratory"/>
            <person name="Harder C.B."/>
            <person name="Miyauchi S."/>
            <person name="Viragh M."/>
            <person name="Kuo A."/>
            <person name="Thoen E."/>
            <person name="Andreopoulos B."/>
            <person name="Lu D."/>
            <person name="Skrede I."/>
            <person name="Drula E."/>
            <person name="Henrissat B."/>
            <person name="Morin E."/>
            <person name="Kohler A."/>
            <person name="Barry K."/>
            <person name="LaButti K."/>
            <person name="Morin E."/>
            <person name="Salamov A."/>
            <person name="Lipzen A."/>
            <person name="Mereny Z."/>
            <person name="Hegedus B."/>
            <person name="Baldrian P."/>
            <person name="Stursova M."/>
            <person name="Weitz H."/>
            <person name="Taylor A."/>
            <person name="Grigoriev I.V."/>
            <person name="Nagy L.G."/>
            <person name="Martin F."/>
            <person name="Kauserud H."/>
        </authorList>
    </citation>
    <scope>NUCLEOTIDE SEQUENCE</scope>
    <source>
        <strain evidence="2">CBHHK200</strain>
    </source>
</reference>
<gene>
    <name evidence="2" type="ORF">C8F04DRAFT_1266217</name>
</gene>
<name>A0AAD6SJN5_9AGAR</name>
<keyword evidence="3" id="KW-1185">Reference proteome</keyword>
<organism evidence="2 3">
    <name type="scientific">Mycena alexandri</name>
    <dbReference type="NCBI Taxonomy" id="1745969"/>
    <lineage>
        <taxon>Eukaryota</taxon>
        <taxon>Fungi</taxon>
        <taxon>Dikarya</taxon>
        <taxon>Basidiomycota</taxon>
        <taxon>Agaricomycotina</taxon>
        <taxon>Agaricomycetes</taxon>
        <taxon>Agaricomycetidae</taxon>
        <taxon>Agaricales</taxon>
        <taxon>Marasmiineae</taxon>
        <taxon>Mycenaceae</taxon>
        <taxon>Mycena</taxon>
    </lineage>
</organism>
<keyword evidence="1" id="KW-1133">Transmembrane helix</keyword>
<sequence length="207" mass="23205">MRIDLKVTIVVDGKGAVTYRLIDKSAPQGSAFSVVIFLVSLFVNISALSWSEGFVDDISISRASKSILENIQNLEWVGVVAKEWEKEDGAEFEESKAELMHTRHRNMDFSKFGVHFWQLRRHAAGAFLPLDKINRLTARCITAALEKEAALLPAQLRIERDALMTVAYYLSLPSSHVLRSLVHSAIFWAPKSLKSCSVLHLVERIPG</sequence>
<evidence type="ECO:0000313" key="2">
    <source>
        <dbReference type="EMBL" id="KAJ7028173.1"/>
    </source>
</evidence>
<feature type="transmembrane region" description="Helical" evidence="1">
    <location>
        <begin position="30"/>
        <end position="50"/>
    </location>
</feature>
<comment type="caution">
    <text evidence="2">The sequence shown here is derived from an EMBL/GenBank/DDBJ whole genome shotgun (WGS) entry which is preliminary data.</text>
</comment>
<keyword evidence="1" id="KW-0472">Membrane</keyword>
<accession>A0AAD6SJN5</accession>
<evidence type="ECO:0000313" key="3">
    <source>
        <dbReference type="Proteomes" id="UP001218188"/>
    </source>
</evidence>